<feature type="compositionally biased region" description="Basic and acidic residues" evidence="12">
    <location>
        <begin position="576"/>
        <end position="589"/>
    </location>
</feature>
<comment type="caution">
    <text evidence="16">The sequence shown here is derived from an EMBL/GenBank/DDBJ whole genome shotgun (WGS) entry which is preliminary data.</text>
</comment>
<feature type="compositionally biased region" description="Low complexity" evidence="12">
    <location>
        <begin position="515"/>
        <end position="527"/>
    </location>
</feature>
<sequence>MDFIKSCSTNVQVVEDILKTRFRIYQPQDEGAELDTGGTHAALLELRQRKVLCASRDGRIWTFGSDEVEIEDLLHSVGMGLLEEGVMRNVSASASALAGHGSRELFLEAVQGGVGFALARSQDAVRVGSWTWLCCADRVGGNADGSAAVRVYARIAENGALRIATKVDNANLSSLAGQRAGESEDVMLAPSGSLARIVPVKNSDQMGVVDGPSWREAVVKILAAEGVLISKHVEWLRVSLTEGDAPSFAWPASLAFVLAAPPFNDIAGKHNAWKTWFSEGGRVEGFQDLIQQSEDWCKIVPEFEEHLAVPENANTTIIGNNMAAASTNSLGSELGPSPPFMHRPEQQPVGGIYPTPPDGMMPGMSSQQPSTDTVPAKAPAPLEQFSAGMSGGNDVEMSDSLEHVAKRPQSDRNFSLTSSLGDNPGMQGGHDELFGEIGDSIDFGEGDNEVGDADFSFFDEPDTAPNENNGAPVPSEDIPADPVQEVQDSSPTQPSEQQPNVDARDDTSTDVPINESQASQSQDAEAQPVDLSQSQANADDTVSPLPVEEDIVPTKPLSPFDIKERLFPPPIPASVKQHEQQPSRPEVRRNSTFSPITFRENFSLAAQYAIDDQISKPDLQAPYSLSSKRKALLRTERDRLTAKANESDYETSTSFDDSYETDSSVSDTAEAPPRFPWETRKRRRFGGSEIAEAANGDGGYETDAGNDDFIPRSEIDDLLSVLAHSISGHTDGQGLFGKTPSGLEGLQIDVASVLELDGNDLIGISQLIAEQAVTTTGAMAASFGGLNQHMDYDEAFLECRSTLYTVALNSIHELIQGTTSCDMIKLALIKEALPMRSNSTAAGKGQPPRAPQRAEAMAAGPDVIFVPPPYVRVQRGGSHWEMLPPALAFWDTLSLAPASGPKDVRAFCVLPSNRDLRRLAKEFLCQLGMIYESCKFGSHELKIEEERDLGGPPDSLVSVHNDDDDLQSAVKSYVNVCRDLGAKLAKIADAEQGRTLVIYMIDPFTVPYGRDILCACFWILYKAYDNALGPKRSGSCSDLVLQILPIDIVATINSLVLPDFAHTITMAREVYDRCPPASTLDYTSSLPIVTAPAIELASAPPKRITFHLTPDPPSDLLFDGSALHLAYSQSANRQWITAAWVDSTGRYSSTVSFCVRGTTFASIAEDLWERTEDIMSARQAVWRVFIVTDTKLHQSQQQCWRTVVSKPRRQVFSVTLLHASEQPTLQVMPPQTTDGTIRDSLLSLGAGFPTPASTPQASNFGVSPDASGQGSGSNIAGYAAPPTPAPSDIVTSSNLETEPDAQLVDATDESWVTLLDQGNLPDEGEMTRVSCLARGALLKRGESTALTTTSTSSAAGGSRHQGSRNLPILAVDLLWTIQVRPTQVNEGTTKHGEMALREILCMYRNLSLLAKARDPHRSAAVVVPWHLDCTTRSARALNECHL</sequence>
<feature type="region of interest" description="Disordered" evidence="12">
    <location>
        <begin position="404"/>
        <end position="589"/>
    </location>
</feature>
<feature type="domain" description="Mediator complex subunit Med13 C-terminal" evidence="13">
    <location>
        <begin position="1091"/>
        <end position="1427"/>
    </location>
</feature>
<feature type="domain" description="MID" evidence="15">
    <location>
        <begin position="902"/>
        <end position="1076"/>
    </location>
</feature>
<dbReference type="InterPro" id="IPR021643">
    <property type="entry name" value="Mediator_Med13_N"/>
</dbReference>
<feature type="region of interest" description="Disordered" evidence="12">
    <location>
        <begin position="357"/>
        <end position="376"/>
    </location>
</feature>
<dbReference type="PANTHER" id="PTHR48249:SF3">
    <property type="entry name" value="MEDIATOR OF RNA POLYMERASE II TRANSCRIPTION SUBUNIT 13"/>
    <property type="match status" value="1"/>
</dbReference>
<name>A0A9P4Q292_9PEZI</name>
<feature type="compositionally biased region" description="Polar residues" evidence="12">
    <location>
        <begin position="530"/>
        <end position="540"/>
    </location>
</feature>
<evidence type="ECO:0000256" key="6">
    <source>
        <dbReference type="ARBA" id="ARBA00023159"/>
    </source>
</evidence>
<evidence type="ECO:0000256" key="7">
    <source>
        <dbReference type="ARBA" id="ARBA00023163"/>
    </source>
</evidence>
<keyword evidence="17" id="KW-1185">Reference proteome</keyword>
<dbReference type="PANTHER" id="PTHR48249">
    <property type="entry name" value="MEDIATOR OF RNA POLYMERASE II TRANSCRIPTION SUBUNIT 13"/>
    <property type="match status" value="1"/>
</dbReference>
<evidence type="ECO:0000256" key="11">
    <source>
        <dbReference type="RuleBase" id="RU364134"/>
    </source>
</evidence>
<dbReference type="InterPro" id="IPR051139">
    <property type="entry name" value="Mediator_complx_sub13"/>
</dbReference>
<dbReference type="GO" id="GO:0045944">
    <property type="term" value="P:positive regulation of transcription by RNA polymerase II"/>
    <property type="evidence" value="ECO:0007669"/>
    <property type="project" value="TreeGrafter"/>
</dbReference>
<gene>
    <name evidence="16" type="ORF">K431DRAFT_136976</name>
</gene>
<evidence type="ECO:0000256" key="10">
    <source>
        <dbReference type="ARBA" id="ARBA00032008"/>
    </source>
</evidence>
<keyword evidence="6 11" id="KW-0010">Activator</keyword>
<feature type="compositionally biased region" description="Polar residues" evidence="12">
    <location>
        <begin position="650"/>
        <end position="667"/>
    </location>
</feature>
<keyword evidence="5 11" id="KW-0805">Transcription regulation</keyword>
<keyword evidence="4 11" id="KW-0678">Repressor</keyword>
<dbReference type="Proteomes" id="UP000799441">
    <property type="component" value="Unassembled WGS sequence"/>
</dbReference>
<evidence type="ECO:0000259" key="14">
    <source>
        <dbReference type="Pfam" id="PF11597"/>
    </source>
</evidence>
<feature type="compositionally biased region" description="Polar residues" evidence="12">
    <location>
        <begin position="486"/>
        <end position="500"/>
    </location>
</feature>
<comment type="function">
    <text evidence="9 11">Component of the SRB8-11 complex. The SRB8-11 complex is a regulatory module of the Mediator complex which is itself involved in regulation of basal and activated RNA polymerase II-dependent transcription. The SRB8-11 complex may be involved in the transcriptional repression of a subset of genes regulated by Mediator. It may inhibit the association of the Mediator complex with RNA polymerase II to form the holoenzyme complex.</text>
</comment>
<evidence type="ECO:0000256" key="4">
    <source>
        <dbReference type="ARBA" id="ARBA00022491"/>
    </source>
</evidence>
<dbReference type="InterPro" id="IPR041285">
    <property type="entry name" value="MID_MedPIWI"/>
</dbReference>
<evidence type="ECO:0000259" key="13">
    <source>
        <dbReference type="Pfam" id="PF06333"/>
    </source>
</evidence>
<dbReference type="GO" id="GO:0016592">
    <property type="term" value="C:mediator complex"/>
    <property type="evidence" value="ECO:0007669"/>
    <property type="project" value="InterPro"/>
</dbReference>
<evidence type="ECO:0000256" key="3">
    <source>
        <dbReference type="ARBA" id="ARBA00019618"/>
    </source>
</evidence>
<dbReference type="GO" id="GO:0003713">
    <property type="term" value="F:transcription coactivator activity"/>
    <property type="evidence" value="ECO:0007669"/>
    <property type="project" value="TreeGrafter"/>
</dbReference>
<reference evidence="16" key="1">
    <citation type="journal article" date="2020" name="Stud. Mycol.">
        <title>101 Dothideomycetes genomes: a test case for predicting lifestyles and emergence of pathogens.</title>
        <authorList>
            <person name="Haridas S."/>
            <person name="Albert R."/>
            <person name="Binder M."/>
            <person name="Bloem J."/>
            <person name="Labutti K."/>
            <person name="Salamov A."/>
            <person name="Andreopoulos B."/>
            <person name="Baker S."/>
            <person name="Barry K."/>
            <person name="Bills G."/>
            <person name="Bluhm B."/>
            <person name="Cannon C."/>
            <person name="Castanera R."/>
            <person name="Culley D."/>
            <person name="Daum C."/>
            <person name="Ezra D."/>
            <person name="Gonzalez J."/>
            <person name="Henrissat B."/>
            <person name="Kuo A."/>
            <person name="Liang C."/>
            <person name="Lipzen A."/>
            <person name="Lutzoni F."/>
            <person name="Magnuson J."/>
            <person name="Mondo S."/>
            <person name="Nolan M."/>
            <person name="Ohm R."/>
            <person name="Pangilinan J."/>
            <person name="Park H.-J."/>
            <person name="Ramirez L."/>
            <person name="Alfaro M."/>
            <person name="Sun H."/>
            <person name="Tritt A."/>
            <person name="Yoshinaga Y."/>
            <person name="Zwiers L.-H."/>
            <person name="Turgeon B."/>
            <person name="Goodwin S."/>
            <person name="Spatafora J."/>
            <person name="Crous P."/>
            <person name="Grigoriev I."/>
        </authorList>
    </citation>
    <scope>NUCLEOTIDE SEQUENCE</scope>
    <source>
        <strain evidence="16">CBS 116435</strain>
    </source>
</reference>
<feature type="compositionally biased region" description="Polar residues" evidence="12">
    <location>
        <begin position="411"/>
        <end position="421"/>
    </location>
</feature>
<evidence type="ECO:0000256" key="12">
    <source>
        <dbReference type="SAM" id="MobiDB-lite"/>
    </source>
</evidence>
<evidence type="ECO:0000256" key="1">
    <source>
        <dbReference type="ARBA" id="ARBA00004123"/>
    </source>
</evidence>
<keyword evidence="8 11" id="KW-0539">Nucleus</keyword>
<feature type="region of interest" description="Disordered" evidence="12">
    <location>
        <begin position="1252"/>
        <end position="1292"/>
    </location>
</feature>
<keyword evidence="7 11" id="KW-0804">Transcription</keyword>
<comment type="similarity">
    <text evidence="2 11">Belongs to the Mediator complex subunit 13 family.</text>
</comment>
<evidence type="ECO:0000259" key="15">
    <source>
        <dbReference type="Pfam" id="PF18296"/>
    </source>
</evidence>
<evidence type="ECO:0000256" key="8">
    <source>
        <dbReference type="ARBA" id="ARBA00023242"/>
    </source>
</evidence>
<feature type="compositionally biased region" description="Polar residues" evidence="12">
    <location>
        <begin position="1252"/>
        <end position="1274"/>
    </location>
</feature>
<organism evidence="16 17">
    <name type="scientific">Polychaeton citri CBS 116435</name>
    <dbReference type="NCBI Taxonomy" id="1314669"/>
    <lineage>
        <taxon>Eukaryota</taxon>
        <taxon>Fungi</taxon>
        <taxon>Dikarya</taxon>
        <taxon>Ascomycota</taxon>
        <taxon>Pezizomycotina</taxon>
        <taxon>Dothideomycetes</taxon>
        <taxon>Dothideomycetidae</taxon>
        <taxon>Capnodiales</taxon>
        <taxon>Capnodiaceae</taxon>
        <taxon>Polychaeton</taxon>
    </lineage>
</organism>
<feature type="region of interest" description="Disordered" evidence="12">
    <location>
        <begin position="642"/>
        <end position="682"/>
    </location>
</feature>
<dbReference type="Pfam" id="PF18296">
    <property type="entry name" value="MID_MedPIWI"/>
    <property type="match status" value="1"/>
</dbReference>
<evidence type="ECO:0000256" key="5">
    <source>
        <dbReference type="ARBA" id="ARBA00023015"/>
    </source>
</evidence>
<dbReference type="OrthoDB" id="103819at2759"/>
<feature type="domain" description="Mediator complex subunit Med13 N-terminal" evidence="14">
    <location>
        <begin position="1"/>
        <end position="257"/>
    </location>
</feature>
<dbReference type="InterPro" id="IPR009401">
    <property type="entry name" value="Med13_C"/>
</dbReference>
<evidence type="ECO:0000256" key="2">
    <source>
        <dbReference type="ARBA" id="ARBA00009354"/>
    </source>
</evidence>
<protein>
    <recommendedName>
        <fullName evidence="3 11">Mediator of RNA polymerase II transcription subunit 13</fullName>
    </recommendedName>
    <alternativeName>
        <fullName evidence="10 11">Mediator complex subunit 13</fullName>
    </alternativeName>
</protein>
<evidence type="ECO:0000313" key="17">
    <source>
        <dbReference type="Proteomes" id="UP000799441"/>
    </source>
</evidence>
<comment type="subunit">
    <text evidence="11">Component of the SRB8-11 complex, which itself associates with the Mediator complex.</text>
</comment>
<dbReference type="Pfam" id="PF06333">
    <property type="entry name" value="Med13_C"/>
    <property type="match status" value="1"/>
</dbReference>
<comment type="subcellular location">
    <subcellularLocation>
        <location evidence="1 11">Nucleus</location>
    </subcellularLocation>
</comment>
<dbReference type="Pfam" id="PF11597">
    <property type="entry name" value="Med13_N"/>
    <property type="match status" value="1"/>
</dbReference>
<feature type="compositionally biased region" description="Acidic residues" evidence="12">
    <location>
        <begin position="442"/>
        <end position="462"/>
    </location>
</feature>
<dbReference type="EMBL" id="MU003825">
    <property type="protein sequence ID" value="KAF2718434.1"/>
    <property type="molecule type" value="Genomic_DNA"/>
</dbReference>
<evidence type="ECO:0000256" key="9">
    <source>
        <dbReference type="ARBA" id="ARBA00025661"/>
    </source>
</evidence>
<feature type="compositionally biased region" description="Polar residues" evidence="12">
    <location>
        <begin position="364"/>
        <end position="373"/>
    </location>
</feature>
<proteinExistence type="inferred from homology"/>
<accession>A0A9P4Q292</accession>
<evidence type="ECO:0000313" key="16">
    <source>
        <dbReference type="EMBL" id="KAF2718434.1"/>
    </source>
</evidence>